<dbReference type="Gene3D" id="3.10.350.10">
    <property type="entry name" value="LysM domain"/>
    <property type="match status" value="1"/>
</dbReference>
<accession>A0ABS1TLV3</accession>
<dbReference type="SUPFAM" id="SSF54106">
    <property type="entry name" value="LysM domain"/>
    <property type="match status" value="1"/>
</dbReference>
<keyword evidence="4" id="KW-1185">Reference proteome</keyword>
<dbReference type="EMBL" id="JAESWB010000134">
    <property type="protein sequence ID" value="MBL4952158.1"/>
    <property type="molecule type" value="Genomic_DNA"/>
</dbReference>
<organism evidence="3 4">
    <name type="scientific">Neobacillus paridis</name>
    <dbReference type="NCBI Taxonomy" id="2803862"/>
    <lineage>
        <taxon>Bacteria</taxon>
        <taxon>Bacillati</taxon>
        <taxon>Bacillota</taxon>
        <taxon>Bacilli</taxon>
        <taxon>Bacillales</taxon>
        <taxon>Bacillaceae</taxon>
        <taxon>Neobacillus</taxon>
    </lineage>
</organism>
<dbReference type="PROSITE" id="PS51782">
    <property type="entry name" value="LYSM"/>
    <property type="match status" value="1"/>
</dbReference>
<dbReference type="InterPro" id="IPR018392">
    <property type="entry name" value="LysM"/>
</dbReference>
<protein>
    <submittedName>
        <fullName evidence="3">LysM peptidoglycan-binding domain-containing protein</fullName>
    </submittedName>
</protein>
<dbReference type="CDD" id="cd00118">
    <property type="entry name" value="LysM"/>
    <property type="match status" value="1"/>
</dbReference>
<dbReference type="Pfam" id="PF01476">
    <property type="entry name" value="LysM"/>
    <property type="match status" value="1"/>
</dbReference>
<comment type="caution">
    <text evidence="3">The sequence shown here is derived from an EMBL/GenBank/DDBJ whole genome shotgun (WGS) entry which is preliminary data.</text>
</comment>
<dbReference type="SMART" id="SM00257">
    <property type="entry name" value="LysM"/>
    <property type="match status" value="1"/>
</dbReference>
<dbReference type="Proteomes" id="UP000623967">
    <property type="component" value="Unassembled WGS sequence"/>
</dbReference>
<feature type="domain" description="LysM" evidence="2">
    <location>
        <begin position="43"/>
        <end position="87"/>
    </location>
</feature>
<gene>
    <name evidence="3" type="ORF">JK635_08025</name>
</gene>
<evidence type="ECO:0000256" key="1">
    <source>
        <dbReference type="SAM" id="MobiDB-lite"/>
    </source>
</evidence>
<feature type="region of interest" description="Disordered" evidence="1">
    <location>
        <begin position="95"/>
        <end position="129"/>
    </location>
</feature>
<dbReference type="RefSeq" id="WP_202653436.1">
    <property type="nucleotide sequence ID" value="NZ_JAESWB010000134.1"/>
</dbReference>
<reference evidence="3 4" key="1">
    <citation type="submission" date="2021-01" db="EMBL/GenBank/DDBJ databases">
        <title>Genome public.</title>
        <authorList>
            <person name="Liu C."/>
            <person name="Sun Q."/>
        </authorList>
    </citation>
    <scope>NUCLEOTIDE SEQUENCE [LARGE SCALE GENOMIC DNA]</scope>
    <source>
        <strain evidence="3 4">YIM B02564</strain>
    </source>
</reference>
<dbReference type="InterPro" id="IPR036779">
    <property type="entry name" value="LysM_dom_sf"/>
</dbReference>
<evidence type="ECO:0000259" key="2">
    <source>
        <dbReference type="PROSITE" id="PS51782"/>
    </source>
</evidence>
<proteinExistence type="predicted"/>
<evidence type="ECO:0000313" key="4">
    <source>
        <dbReference type="Proteomes" id="UP000623967"/>
    </source>
</evidence>
<sequence length="490" mass="55592">MFKISTKLFLVFTLIFSLLSFSGFEERTYAKTSSSYSTVNYYVMYKVKHGDTLSKIAKKFKVSLTALKKSNPKYAKKKVRAGVTIKIPKQKKVLVKPTKKEPEKKQPTKKPSNKTSEKKPVSGPSSTFKNPSKFNVNNVVCFKGKVEAYYINKQNVAFVSCTPTWTKSKLMALDADFQGNAIGEEITALSMVVLTSYSPSQAGDITLSFEEEKGRPTKLIGNRVINLYNADVNDQVVNMAFTLSHEYGHLFTTYWLAKKERRYAEDRTNGWAKARMLSAYPVLWSDVKRSWTHYWDPSEIMADDYAHLFGSPVARKNIQYVDQMKPFDVSLSGVIENQQIPSVESTKIREYWTKLAGLKISNPTPLKAPEITGITPFTVYGITLYKIQFTPVHNSNHPTVQYFAKWSDQTEPDAAYSSSQTPIVKNQSSVSFEAKDEGEYVVTPAMPEGKAAIRVYAYDPNTKQFTYSEAKWFDFSNPNKPVAIKNQFKY</sequence>
<name>A0ABS1TLV3_9BACI</name>
<evidence type="ECO:0000313" key="3">
    <source>
        <dbReference type="EMBL" id="MBL4952158.1"/>
    </source>
</evidence>